<keyword evidence="8" id="KW-1185">Reference proteome</keyword>
<evidence type="ECO:0000256" key="3">
    <source>
        <dbReference type="ARBA" id="ARBA00037883"/>
    </source>
</evidence>
<dbReference type="OrthoDB" id="10267235at2759"/>
<comment type="similarity">
    <text evidence="4">Belongs to the choline/ethanolamine kinase family.</text>
</comment>
<sequence>MYSDISLKHSTLDTDIFQLLASIRPQWTPANTQLKIFTEGITNTITGMFEIDPQTKKIINEFQAIIIKIFGLNSELFINRENESIAMKQLAKYQLSNEILVKFKNGLIYSYTPGQACDRDMVADLHISELIAKKIAHLHSLTREQLQIEQGLEPFLVSGLKNFLNLLSSDSFAINSYKWSDISSDIVQIENQILPHLAVDLVLCHNDLLCKNIIYDKSNDDISFIDFEYVQYNYWIYDVANHFIEYAGVDNPDFDRYPSREHQHVWLKTYFKYATFLTQKNDKDLDDICDLIDKFAALSHLFWALWAFVQANVSTVNFDYKEYGKMRFQKYLDFRSKLFAT</sequence>
<evidence type="ECO:0000256" key="1">
    <source>
        <dbReference type="ARBA" id="ARBA00023209"/>
    </source>
</evidence>
<dbReference type="GO" id="GO:0004305">
    <property type="term" value="F:ethanolamine kinase activity"/>
    <property type="evidence" value="ECO:0007669"/>
    <property type="project" value="UniProtKB-EC"/>
</dbReference>
<dbReference type="EC" id="2.7.1.82" evidence="5"/>
<dbReference type="Gene3D" id="3.30.200.20">
    <property type="entry name" value="Phosphorylase Kinase, domain 1"/>
    <property type="match status" value="1"/>
</dbReference>
<dbReference type="InterPro" id="IPR011009">
    <property type="entry name" value="Kinase-like_dom_sf"/>
</dbReference>
<keyword evidence="1" id="KW-0594">Phospholipid biosynthesis</keyword>
<dbReference type="EMBL" id="CAJOBC010089889">
    <property type="protein sequence ID" value="CAF4385293.1"/>
    <property type="molecule type" value="Genomic_DNA"/>
</dbReference>
<organism evidence="6 8">
    <name type="scientific">Didymodactylos carnosus</name>
    <dbReference type="NCBI Taxonomy" id="1234261"/>
    <lineage>
        <taxon>Eukaryota</taxon>
        <taxon>Metazoa</taxon>
        <taxon>Spiralia</taxon>
        <taxon>Gnathifera</taxon>
        <taxon>Rotifera</taxon>
        <taxon>Eurotatoria</taxon>
        <taxon>Bdelloidea</taxon>
        <taxon>Philodinida</taxon>
        <taxon>Philodinidae</taxon>
        <taxon>Didymodactylos</taxon>
    </lineage>
</organism>
<evidence type="ECO:0000256" key="4">
    <source>
        <dbReference type="ARBA" id="ARBA00038211"/>
    </source>
</evidence>
<comment type="pathway">
    <text evidence="3">Phospholipid metabolism; phosphatidylethanolamine biosynthesis; phosphatidylethanolamine from ethanolamine: step 1/3.</text>
</comment>
<dbReference type="GO" id="GO:0006646">
    <property type="term" value="P:phosphatidylethanolamine biosynthetic process"/>
    <property type="evidence" value="ECO:0007669"/>
    <property type="project" value="TreeGrafter"/>
</dbReference>
<dbReference type="SUPFAM" id="SSF56112">
    <property type="entry name" value="Protein kinase-like (PK-like)"/>
    <property type="match status" value="1"/>
</dbReference>
<dbReference type="PANTHER" id="PTHR22603:SF66">
    <property type="entry name" value="ETHANOLAMINE KINASE"/>
    <property type="match status" value="1"/>
</dbReference>
<protein>
    <recommendedName>
        <fullName evidence="5">ethanolamine kinase</fullName>
        <ecNumber evidence="5">2.7.1.82</ecNumber>
    </recommendedName>
</protein>
<keyword evidence="2" id="KW-1208">Phospholipid metabolism</keyword>
<evidence type="ECO:0000256" key="2">
    <source>
        <dbReference type="ARBA" id="ARBA00023264"/>
    </source>
</evidence>
<gene>
    <name evidence="6" type="ORF">GPM918_LOCUS37799</name>
    <name evidence="7" type="ORF">SRO942_LOCUS38577</name>
</gene>
<evidence type="ECO:0000313" key="7">
    <source>
        <dbReference type="EMBL" id="CAF4385293.1"/>
    </source>
</evidence>
<name>A0A815V0C4_9BILA</name>
<evidence type="ECO:0000313" key="6">
    <source>
        <dbReference type="EMBL" id="CAF1526310.1"/>
    </source>
</evidence>
<dbReference type="Proteomes" id="UP000663829">
    <property type="component" value="Unassembled WGS sequence"/>
</dbReference>
<dbReference type="EMBL" id="CAJNOQ010024327">
    <property type="protein sequence ID" value="CAF1526310.1"/>
    <property type="molecule type" value="Genomic_DNA"/>
</dbReference>
<dbReference type="AlphaFoldDB" id="A0A815V0C4"/>
<keyword evidence="1" id="KW-0443">Lipid metabolism</keyword>
<evidence type="ECO:0000256" key="5">
    <source>
        <dbReference type="ARBA" id="ARBA00038874"/>
    </source>
</evidence>
<evidence type="ECO:0000313" key="8">
    <source>
        <dbReference type="Proteomes" id="UP000663829"/>
    </source>
</evidence>
<dbReference type="Gene3D" id="3.90.1200.10">
    <property type="match status" value="1"/>
</dbReference>
<keyword evidence="1" id="KW-0444">Lipid biosynthesis</keyword>
<proteinExistence type="inferred from homology"/>
<dbReference type="PANTHER" id="PTHR22603">
    <property type="entry name" value="CHOLINE/ETHANOALAMINE KINASE"/>
    <property type="match status" value="1"/>
</dbReference>
<comment type="caution">
    <text evidence="6">The sequence shown here is derived from an EMBL/GenBank/DDBJ whole genome shotgun (WGS) entry which is preliminary data.</text>
</comment>
<accession>A0A815V0C4</accession>
<reference evidence="6" key="1">
    <citation type="submission" date="2021-02" db="EMBL/GenBank/DDBJ databases">
        <authorList>
            <person name="Nowell W R."/>
        </authorList>
    </citation>
    <scope>NUCLEOTIDE SEQUENCE</scope>
</reference>
<dbReference type="Proteomes" id="UP000681722">
    <property type="component" value="Unassembled WGS sequence"/>
</dbReference>
<dbReference type="GO" id="GO:0005737">
    <property type="term" value="C:cytoplasm"/>
    <property type="evidence" value="ECO:0007669"/>
    <property type="project" value="TreeGrafter"/>
</dbReference>
<dbReference type="Pfam" id="PF01633">
    <property type="entry name" value="Choline_kinase"/>
    <property type="match status" value="1"/>
</dbReference>